<dbReference type="EMBL" id="VFQX01000022">
    <property type="protein sequence ID" value="KAF0979801.1"/>
    <property type="molecule type" value="Genomic_DNA"/>
</dbReference>
<protein>
    <submittedName>
        <fullName evidence="2">Uncharacterized protein</fullName>
    </submittedName>
</protein>
<dbReference type="VEuPathDB" id="AmoebaDB:FDP41_000954"/>
<organism evidence="2 3">
    <name type="scientific">Naegleria fowleri</name>
    <name type="common">Brain eating amoeba</name>
    <dbReference type="NCBI Taxonomy" id="5763"/>
    <lineage>
        <taxon>Eukaryota</taxon>
        <taxon>Discoba</taxon>
        <taxon>Heterolobosea</taxon>
        <taxon>Tetramitia</taxon>
        <taxon>Eutetramitia</taxon>
        <taxon>Vahlkampfiidae</taxon>
        <taxon>Naegleria</taxon>
    </lineage>
</organism>
<gene>
    <name evidence="2" type="ORF">FDP41_000954</name>
</gene>
<dbReference type="Proteomes" id="UP000444721">
    <property type="component" value="Unassembled WGS sequence"/>
</dbReference>
<dbReference type="VEuPathDB" id="AmoebaDB:NF0131280"/>
<dbReference type="GeneID" id="68108172"/>
<evidence type="ECO:0000256" key="1">
    <source>
        <dbReference type="SAM" id="MobiDB-lite"/>
    </source>
</evidence>
<name>A0A6A5BZ33_NAEFO</name>
<accession>A0A6A5BZ33</accession>
<proteinExistence type="predicted"/>
<feature type="region of interest" description="Disordered" evidence="1">
    <location>
        <begin position="132"/>
        <end position="157"/>
    </location>
</feature>
<reference evidence="2 3" key="1">
    <citation type="journal article" date="2019" name="Sci. Rep.">
        <title>Nanopore sequencing improves the draft genome of the human pathogenic amoeba Naegleria fowleri.</title>
        <authorList>
            <person name="Liechti N."/>
            <person name="Schurch N."/>
            <person name="Bruggmann R."/>
            <person name="Wittwer M."/>
        </authorList>
    </citation>
    <scope>NUCLEOTIDE SEQUENCE [LARGE SCALE GENOMIC DNA]</scope>
    <source>
        <strain evidence="2 3">ATCC 30894</strain>
    </source>
</reference>
<sequence>MMLKSIKKDKPADKFVDEVFSEFKVENVEKYVSKSSDIKENLEKKGVKLTPAIMSLALCAGPDGFMRFYEKSKTFKIWSALLDQNSPINSLRIVHIGERAMTTLYNTREEVAQEYNELLAKHYQSLLMEHKDEGKPKTKSSKKKQCLRNPPLLNHPTTASVENAAKLNLDAEEIEINFIKKHKENGNVEIYEATISSFSNDEKLLTKMLQLERQIMFYKECFKNTVISRVGLVSPSNSNLERVEKIIEQHNGLFVNIQLFIENNTFSVVKEGHKPEID</sequence>
<feature type="compositionally biased region" description="Basic residues" evidence="1">
    <location>
        <begin position="137"/>
        <end position="146"/>
    </location>
</feature>
<evidence type="ECO:0000313" key="3">
    <source>
        <dbReference type="Proteomes" id="UP000444721"/>
    </source>
</evidence>
<dbReference type="VEuPathDB" id="AmoebaDB:NfTy_050400"/>
<dbReference type="RefSeq" id="XP_044564514.1">
    <property type="nucleotide sequence ID" value="XM_044713509.1"/>
</dbReference>
<keyword evidence="3" id="KW-1185">Reference proteome</keyword>
<dbReference type="AlphaFoldDB" id="A0A6A5BZ33"/>
<evidence type="ECO:0000313" key="2">
    <source>
        <dbReference type="EMBL" id="KAF0979801.1"/>
    </source>
</evidence>
<comment type="caution">
    <text evidence="2">The sequence shown here is derived from an EMBL/GenBank/DDBJ whole genome shotgun (WGS) entry which is preliminary data.</text>
</comment>